<evidence type="ECO:0000313" key="3">
    <source>
        <dbReference type="Proteomes" id="UP001589867"/>
    </source>
</evidence>
<gene>
    <name evidence="2" type="ORF">ACFFIA_06805</name>
</gene>
<keyword evidence="1" id="KW-0812">Transmembrane</keyword>
<feature type="transmembrane region" description="Helical" evidence="1">
    <location>
        <begin position="20"/>
        <end position="41"/>
    </location>
</feature>
<feature type="transmembrane region" description="Helical" evidence="1">
    <location>
        <begin position="157"/>
        <end position="179"/>
    </location>
</feature>
<accession>A0ABV6LYN9</accession>
<evidence type="ECO:0008006" key="4">
    <source>
        <dbReference type="Google" id="ProtNLM"/>
    </source>
</evidence>
<sequence length="344" mass="33960">MAQPGDGTTHAPARRHPSPALLALVIAVGVVALQALLVPLFSAPAAHIEPRDLPVVVAGPAPAAEGLAARLESARPGAFDVTTVPDAVAADEALRDRAAYAAFVVGPDGLALHTAPAASPTVATLLTQASAQLNGGQAPRVVEVVPLDPDDPRGTGFASGFLPLAITSLLAGVAVFSVIRRRGPRLASLIGYAVLAGLASAAVLQFWLGVIPGDYLLNAAAIGLFTLAVAASVSGLAAVLGTPGAGLGALVIFLVGNALSGVAAAPQLLPQPWGEVGQWLPIGAGGTLLRSTAYFDGAGGGQAMWILAAYAIVGLVLVALGRASAGPATATPTSTAAERVGATV</sequence>
<comment type="caution">
    <text evidence="2">The sequence shown here is derived from an EMBL/GenBank/DDBJ whole genome shotgun (WGS) entry which is preliminary data.</text>
</comment>
<organism evidence="2 3">
    <name type="scientific">Phytohabitans kaempferiae</name>
    <dbReference type="NCBI Taxonomy" id="1620943"/>
    <lineage>
        <taxon>Bacteria</taxon>
        <taxon>Bacillati</taxon>
        <taxon>Actinomycetota</taxon>
        <taxon>Actinomycetes</taxon>
        <taxon>Micromonosporales</taxon>
        <taxon>Micromonosporaceae</taxon>
    </lineage>
</organism>
<keyword evidence="3" id="KW-1185">Reference proteome</keyword>
<dbReference type="RefSeq" id="WP_377247136.1">
    <property type="nucleotide sequence ID" value="NZ_JBHLUH010000009.1"/>
</dbReference>
<dbReference type="EMBL" id="JBHLUH010000009">
    <property type="protein sequence ID" value="MFC0527364.1"/>
    <property type="molecule type" value="Genomic_DNA"/>
</dbReference>
<evidence type="ECO:0000313" key="2">
    <source>
        <dbReference type="EMBL" id="MFC0527364.1"/>
    </source>
</evidence>
<feature type="transmembrane region" description="Helical" evidence="1">
    <location>
        <begin position="186"/>
        <end position="209"/>
    </location>
</feature>
<dbReference type="Proteomes" id="UP001589867">
    <property type="component" value="Unassembled WGS sequence"/>
</dbReference>
<protein>
    <recommendedName>
        <fullName evidence="4">DUF3533 domain-containing protein</fullName>
    </recommendedName>
</protein>
<feature type="transmembrane region" description="Helical" evidence="1">
    <location>
        <begin position="247"/>
        <end position="269"/>
    </location>
</feature>
<feature type="transmembrane region" description="Helical" evidence="1">
    <location>
        <begin position="303"/>
        <end position="320"/>
    </location>
</feature>
<evidence type="ECO:0000256" key="1">
    <source>
        <dbReference type="SAM" id="Phobius"/>
    </source>
</evidence>
<reference evidence="2 3" key="1">
    <citation type="submission" date="2024-09" db="EMBL/GenBank/DDBJ databases">
        <authorList>
            <person name="Sun Q."/>
            <person name="Mori K."/>
        </authorList>
    </citation>
    <scope>NUCLEOTIDE SEQUENCE [LARGE SCALE GENOMIC DNA]</scope>
    <source>
        <strain evidence="2 3">TBRC 3947</strain>
    </source>
</reference>
<keyword evidence="1" id="KW-0472">Membrane</keyword>
<proteinExistence type="predicted"/>
<keyword evidence="1" id="KW-1133">Transmembrane helix</keyword>
<name>A0ABV6LYN9_9ACTN</name>
<feature type="transmembrane region" description="Helical" evidence="1">
    <location>
        <begin position="215"/>
        <end position="240"/>
    </location>
</feature>